<evidence type="ECO:0000256" key="2">
    <source>
        <dbReference type="ARBA" id="ARBA00022695"/>
    </source>
</evidence>
<evidence type="ECO:0000256" key="3">
    <source>
        <dbReference type="ARBA" id="ARBA00022722"/>
    </source>
</evidence>
<gene>
    <name evidence="11" type="ORF">Tco_0906484</name>
</gene>
<evidence type="ECO:0000256" key="4">
    <source>
        <dbReference type="ARBA" id="ARBA00022759"/>
    </source>
</evidence>
<dbReference type="CDD" id="cd01647">
    <property type="entry name" value="RT_LTR"/>
    <property type="match status" value="1"/>
</dbReference>
<dbReference type="InterPro" id="IPR043128">
    <property type="entry name" value="Rev_trsase/Diguanyl_cyclase"/>
</dbReference>
<dbReference type="Gene3D" id="1.10.340.70">
    <property type="match status" value="1"/>
</dbReference>
<dbReference type="GO" id="GO:0003964">
    <property type="term" value="F:RNA-directed DNA polymerase activity"/>
    <property type="evidence" value="ECO:0007669"/>
    <property type="project" value="UniProtKB-KW"/>
</dbReference>
<dbReference type="PANTHER" id="PTHR37984">
    <property type="entry name" value="PROTEIN CBG26694"/>
    <property type="match status" value="1"/>
</dbReference>
<dbReference type="Gene3D" id="3.10.10.10">
    <property type="entry name" value="HIV Type 1 Reverse Transcriptase, subunit A, domain 1"/>
    <property type="match status" value="1"/>
</dbReference>
<feature type="domain" description="Reverse transcriptase RNase H-like" evidence="9">
    <location>
        <begin position="663"/>
        <end position="766"/>
    </location>
</feature>
<dbReference type="InterPro" id="IPR041588">
    <property type="entry name" value="Integrase_H2C2"/>
</dbReference>
<evidence type="ECO:0000313" key="11">
    <source>
        <dbReference type="EMBL" id="GJT26209.1"/>
    </source>
</evidence>
<evidence type="ECO:0000259" key="8">
    <source>
        <dbReference type="Pfam" id="PF00078"/>
    </source>
</evidence>
<feature type="compositionally biased region" description="Low complexity" evidence="7">
    <location>
        <begin position="40"/>
        <end position="52"/>
    </location>
</feature>
<sequence>MCPRPLRPISTKLIPGNRPPSPQKTNSTSRFPPISESHANSQNNRGNNFNQNKGIQFQPSSASGFWNSDPGNTVYQPKEDLKSTEDVQPPVVQIQTRNPDPEPNVAPVVTPADFVVVDFEPDPRVPLILGRCFLKTSHALIDVYEGEITLRVGKEAITFNLDQTSRYTADYNHMTVNKIDVIDMACDEYSQEVLGFSNVIASGNPTPYFEPIVSTTSPNLTPFGDSDFLLFEEADSFLALEDDPTSSEVDPTYQDPEGDILLLEAILNTKSSVDEPPEVELKELPPHLEYAFLEGDDKLPVIIAKDLKDEEKAALLKVLKSHKRAIAWKLSDIKGVNPEFCTHKILMEEDYEPSVQSQRRVNPKIHDVIKKEVEKLLDAGLIYPISDSPWVSPVHCVPKKGGITVITNDENELIPTRLVTGWRVCIDYRKLNEATRKDHFPLPFMDQMLERLAGNQYYCFLDGFSGYFQIPIDPKDQEKTTFTCPYGTFAYRRMPFGLCNAPGTFQRCMMAIFHDMIEKTMEVFMDDFSVFGDSFSTCLSHLEKMLKRCEDTNLSLNWEKSHFMVKEGIVLGHKISKSGIEVDRAKVEVIAKLPHPTTVKGVRSFLGHAGFYRRFIQDFSKIARPMTHLLEKETPFFFSEECIDSFNTLKRKLTEAPILIAPDWDLPFELMCDASDFAIGAVLGQRKNKHFQPIHYASKTMNEAQTHYTTTKKELLAVVYAFEKFRSYLVMSKSIVYTDHSAIKYLFAKKDAKARLMRWILLLQEFDIEIRDKKGAENLAADHLSRLENPHQDKFENKEINEAFPLETLGSIALKDDSTPWFADFANYHAGKFIVKGMSSQQKNKFFKDVKHYFWDDPFLFKNCADQVIRRCVSGQEAYDILKACHSGPTGGHYGANYTARKIFDSGFYWPTIYKDAHDFVTRCDICSTVKERLRNVMRCHKTPSKFAKSLTYGALILWGRSRLQEGTSTYSWLLTTCQNGLKQKRSPPMMPELFANF</sequence>
<dbReference type="InterPro" id="IPR050951">
    <property type="entry name" value="Retrovirus_Pol_polyprotein"/>
</dbReference>
<keyword evidence="2" id="KW-0548">Nucleotidyltransferase</keyword>
<name>A0ABQ5CHR8_9ASTR</name>
<dbReference type="Proteomes" id="UP001151760">
    <property type="component" value="Unassembled WGS sequence"/>
</dbReference>
<dbReference type="InterPro" id="IPR000477">
    <property type="entry name" value="RT_dom"/>
</dbReference>
<keyword evidence="5" id="KW-0378">Hydrolase</keyword>
<dbReference type="Pfam" id="PF00078">
    <property type="entry name" value="RVT_1"/>
    <property type="match status" value="1"/>
</dbReference>
<evidence type="ECO:0000256" key="5">
    <source>
        <dbReference type="ARBA" id="ARBA00022801"/>
    </source>
</evidence>
<dbReference type="Pfam" id="PF17921">
    <property type="entry name" value="Integrase_H2C2"/>
    <property type="match status" value="1"/>
</dbReference>
<dbReference type="PANTHER" id="PTHR37984:SF5">
    <property type="entry name" value="PROTEIN NYNRIN-LIKE"/>
    <property type="match status" value="1"/>
</dbReference>
<evidence type="ECO:0000259" key="9">
    <source>
        <dbReference type="Pfam" id="PF17917"/>
    </source>
</evidence>
<evidence type="ECO:0000313" key="12">
    <source>
        <dbReference type="Proteomes" id="UP001151760"/>
    </source>
</evidence>
<evidence type="ECO:0000256" key="1">
    <source>
        <dbReference type="ARBA" id="ARBA00022679"/>
    </source>
</evidence>
<reference evidence="11" key="2">
    <citation type="submission" date="2022-01" db="EMBL/GenBank/DDBJ databases">
        <authorList>
            <person name="Yamashiro T."/>
            <person name="Shiraishi A."/>
            <person name="Satake H."/>
            <person name="Nakayama K."/>
        </authorList>
    </citation>
    <scope>NUCLEOTIDE SEQUENCE</scope>
</reference>
<evidence type="ECO:0000256" key="6">
    <source>
        <dbReference type="ARBA" id="ARBA00022918"/>
    </source>
</evidence>
<evidence type="ECO:0000256" key="7">
    <source>
        <dbReference type="SAM" id="MobiDB-lite"/>
    </source>
</evidence>
<dbReference type="EMBL" id="BQNB010014273">
    <property type="protein sequence ID" value="GJT26209.1"/>
    <property type="molecule type" value="Genomic_DNA"/>
</dbReference>
<accession>A0ABQ5CHR8</accession>
<feature type="compositionally biased region" description="Polar residues" evidence="7">
    <location>
        <begin position="53"/>
        <end position="75"/>
    </location>
</feature>
<dbReference type="InterPro" id="IPR041373">
    <property type="entry name" value="RT_RNaseH"/>
</dbReference>
<feature type="domain" description="Reverse transcriptase" evidence="8">
    <location>
        <begin position="419"/>
        <end position="575"/>
    </location>
</feature>
<feature type="domain" description="Integrase zinc-binding" evidence="10">
    <location>
        <begin position="877"/>
        <end position="932"/>
    </location>
</feature>
<keyword evidence="1" id="KW-0808">Transferase</keyword>
<keyword evidence="3" id="KW-0540">Nuclease</keyword>
<dbReference type="CDD" id="cd09274">
    <property type="entry name" value="RNase_HI_RT_Ty3"/>
    <property type="match status" value="1"/>
</dbReference>
<dbReference type="Pfam" id="PF17917">
    <property type="entry name" value="RT_RNaseH"/>
    <property type="match status" value="1"/>
</dbReference>
<keyword evidence="12" id="KW-1185">Reference proteome</keyword>
<dbReference type="InterPro" id="IPR043502">
    <property type="entry name" value="DNA/RNA_pol_sf"/>
</dbReference>
<reference evidence="11" key="1">
    <citation type="journal article" date="2022" name="Int. J. Mol. Sci.">
        <title>Draft Genome of Tanacetum Coccineum: Genomic Comparison of Closely Related Tanacetum-Family Plants.</title>
        <authorList>
            <person name="Yamashiro T."/>
            <person name="Shiraishi A."/>
            <person name="Nakayama K."/>
            <person name="Satake H."/>
        </authorList>
    </citation>
    <scope>NUCLEOTIDE SEQUENCE</scope>
</reference>
<organism evidence="11 12">
    <name type="scientific">Tanacetum coccineum</name>
    <dbReference type="NCBI Taxonomy" id="301880"/>
    <lineage>
        <taxon>Eukaryota</taxon>
        <taxon>Viridiplantae</taxon>
        <taxon>Streptophyta</taxon>
        <taxon>Embryophyta</taxon>
        <taxon>Tracheophyta</taxon>
        <taxon>Spermatophyta</taxon>
        <taxon>Magnoliopsida</taxon>
        <taxon>eudicotyledons</taxon>
        <taxon>Gunneridae</taxon>
        <taxon>Pentapetalae</taxon>
        <taxon>asterids</taxon>
        <taxon>campanulids</taxon>
        <taxon>Asterales</taxon>
        <taxon>Asteraceae</taxon>
        <taxon>Asteroideae</taxon>
        <taxon>Anthemideae</taxon>
        <taxon>Anthemidinae</taxon>
        <taxon>Tanacetum</taxon>
    </lineage>
</organism>
<evidence type="ECO:0000259" key="10">
    <source>
        <dbReference type="Pfam" id="PF17921"/>
    </source>
</evidence>
<dbReference type="SUPFAM" id="SSF56672">
    <property type="entry name" value="DNA/RNA polymerases"/>
    <property type="match status" value="1"/>
</dbReference>
<protein>
    <submittedName>
        <fullName evidence="11">Reverse transcriptase domain-containing protein</fullName>
    </submittedName>
</protein>
<comment type="caution">
    <text evidence="11">The sequence shown here is derived from an EMBL/GenBank/DDBJ whole genome shotgun (WGS) entry which is preliminary data.</text>
</comment>
<keyword evidence="4" id="KW-0255">Endonuclease</keyword>
<dbReference type="Gene3D" id="3.30.70.270">
    <property type="match status" value="2"/>
</dbReference>
<proteinExistence type="predicted"/>
<keyword evidence="6 11" id="KW-0695">RNA-directed DNA polymerase</keyword>
<feature type="region of interest" description="Disordered" evidence="7">
    <location>
        <begin position="1"/>
        <end position="87"/>
    </location>
</feature>